<reference evidence="1 2" key="1">
    <citation type="submission" date="2019-03" db="EMBL/GenBank/DDBJ databases">
        <title>Genomic Encyclopedia of Type Strains, Phase III (KMG-III): the genomes of soil and plant-associated and newly described type strains.</title>
        <authorList>
            <person name="Whitman W."/>
        </authorList>
    </citation>
    <scope>NUCLEOTIDE SEQUENCE [LARGE SCALE GENOMIC DNA]</scope>
    <source>
        <strain evidence="1 2">VKM Ac-2575</strain>
    </source>
</reference>
<name>A0A4R7TAX1_9ACTN</name>
<dbReference type="EMBL" id="SOCE01000001">
    <property type="protein sequence ID" value="TDU89190.1"/>
    <property type="molecule type" value="Genomic_DNA"/>
</dbReference>
<comment type="caution">
    <text evidence="1">The sequence shown here is derived from an EMBL/GenBank/DDBJ whole genome shotgun (WGS) entry which is preliminary data.</text>
</comment>
<evidence type="ECO:0000313" key="1">
    <source>
        <dbReference type="EMBL" id="TDU89190.1"/>
    </source>
</evidence>
<sequence>MQRAVSRERKALDSAARDDDRFANAVGVIALIPNDQIRARELAKLSTAMMDSIQKPYSDGTKSIEQ</sequence>
<dbReference type="Proteomes" id="UP000295151">
    <property type="component" value="Unassembled WGS sequence"/>
</dbReference>
<dbReference type="AlphaFoldDB" id="A0A4R7TAX1"/>
<gene>
    <name evidence="1" type="ORF">EV138_2750</name>
</gene>
<keyword evidence="2" id="KW-1185">Reference proteome</keyword>
<protein>
    <submittedName>
        <fullName evidence="1">Uncharacterized protein</fullName>
    </submittedName>
</protein>
<evidence type="ECO:0000313" key="2">
    <source>
        <dbReference type="Proteomes" id="UP000295151"/>
    </source>
</evidence>
<proteinExistence type="predicted"/>
<organism evidence="1 2">
    <name type="scientific">Kribbella voronezhensis</name>
    <dbReference type="NCBI Taxonomy" id="2512212"/>
    <lineage>
        <taxon>Bacteria</taxon>
        <taxon>Bacillati</taxon>
        <taxon>Actinomycetota</taxon>
        <taxon>Actinomycetes</taxon>
        <taxon>Propionibacteriales</taxon>
        <taxon>Kribbellaceae</taxon>
        <taxon>Kribbella</taxon>
    </lineage>
</organism>
<accession>A0A4R7TAX1</accession>